<dbReference type="EMBL" id="KI913973">
    <property type="protein sequence ID" value="ETV97369.1"/>
    <property type="molecule type" value="Genomic_DNA"/>
</dbReference>
<accession>A0A024TTM9</accession>
<name>A0A024TTM9_9STRA</name>
<dbReference type="RefSeq" id="XP_008874077.1">
    <property type="nucleotide sequence ID" value="XM_008875855.1"/>
</dbReference>
<dbReference type="AlphaFoldDB" id="A0A024TTM9"/>
<organism evidence="1">
    <name type="scientific">Aphanomyces invadans</name>
    <dbReference type="NCBI Taxonomy" id="157072"/>
    <lineage>
        <taxon>Eukaryota</taxon>
        <taxon>Sar</taxon>
        <taxon>Stramenopiles</taxon>
        <taxon>Oomycota</taxon>
        <taxon>Saprolegniomycetes</taxon>
        <taxon>Saprolegniales</taxon>
        <taxon>Verrucalvaceae</taxon>
        <taxon>Aphanomyces</taxon>
    </lineage>
</organism>
<gene>
    <name evidence="1" type="ORF">H310_09704</name>
</gene>
<evidence type="ECO:0000313" key="1">
    <source>
        <dbReference type="EMBL" id="ETV97369.1"/>
    </source>
</evidence>
<protein>
    <submittedName>
        <fullName evidence="1">Uncharacterized protein</fullName>
    </submittedName>
</protein>
<proteinExistence type="predicted"/>
<dbReference type="OrthoDB" id="10404701at2759"/>
<reference evidence="1" key="1">
    <citation type="submission" date="2013-12" db="EMBL/GenBank/DDBJ databases">
        <title>The Genome Sequence of Aphanomyces invadans NJM9701.</title>
        <authorList>
            <consortium name="The Broad Institute Genomics Platform"/>
            <person name="Russ C."/>
            <person name="Tyler B."/>
            <person name="van West P."/>
            <person name="Dieguez-Uribeondo J."/>
            <person name="Young S.K."/>
            <person name="Zeng Q."/>
            <person name="Gargeya S."/>
            <person name="Fitzgerald M."/>
            <person name="Abouelleil A."/>
            <person name="Alvarado L."/>
            <person name="Chapman S.B."/>
            <person name="Gainer-Dewar J."/>
            <person name="Goldberg J."/>
            <person name="Griggs A."/>
            <person name="Gujja S."/>
            <person name="Hansen M."/>
            <person name="Howarth C."/>
            <person name="Imamovic A."/>
            <person name="Ireland A."/>
            <person name="Larimer J."/>
            <person name="McCowan C."/>
            <person name="Murphy C."/>
            <person name="Pearson M."/>
            <person name="Poon T.W."/>
            <person name="Priest M."/>
            <person name="Roberts A."/>
            <person name="Saif S."/>
            <person name="Shea T."/>
            <person name="Sykes S."/>
            <person name="Wortman J."/>
            <person name="Nusbaum C."/>
            <person name="Birren B."/>
        </authorList>
    </citation>
    <scope>NUCLEOTIDE SEQUENCE [LARGE SCALE GENOMIC DNA]</scope>
    <source>
        <strain evidence="1">NJM9701</strain>
    </source>
</reference>
<dbReference type="VEuPathDB" id="FungiDB:H310_09704"/>
<dbReference type="GeneID" id="20086754"/>
<sequence length="108" mass="12194">MIHKEDAEDAASDTGSHIMQLRIVSRLDVQYVSVKRDSSGKEVTLRRHNSYSTINGYKSAIKFLYTERKCDVSNELESTLAQFANGYKRHVAQLKEDVAISMAEADQP</sequence>